<feature type="compositionally biased region" description="Polar residues" evidence="1">
    <location>
        <begin position="526"/>
        <end position="537"/>
    </location>
</feature>
<accession>A0A8H3IUQ2</accession>
<feature type="region of interest" description="Disordered" evidence="1">
    <location>
        <begin position="90"/>
        <end position="212"/>
    </location>
</feature>
<feature type="compositionally biased region" description="Polar residues" evidence="1">
    <location>
        <begin position="416"/>
        <end position="427"/>
    </location>
</feature>
<feature type="compositionally biased region" description="Pro residues" evidence="1">
    <location>
        <begin position="101"/>
        <end position="116"/>
    </location>
</feature>
<feature type="region of interest" description="Disordered" evidence="1">
    <location>
        <begin position="1"/>
        <end position="54"/>
    </location>
</feature>
<feature type="compositionally biased region" description="Polar residues" evidence="1">
    <location>
        <begin position="151"/>
        <end position="161"/>
    </location>
</feature>
<dbReference type="AlphaFoldDB" id="A0A8H3IUQ2"/>
<evidence type="ECO:0000313" key="4">
    <source>
        <dbReference type="Proteomes" id="UP000664203"/>
    </source>
</evidence>
<feature type="compositionally biased region" description="Low complexity" evidence="1">
    <location>
        <begin position="589"/>
        <end position="601"/>
    </location>
</feature>
<dbReference type="EMBL" id="CAJPDR010000347">
    <property type="protein sequence ID" value="CAF9933083.1"/>
    <property type="molecule type" value="Genomic_DNA"/>
</dbReference>
<evidence type="ECO:0000256" key="1">
    <source>
        <dbReference type="SAM" id="MobiDB-lite"/>
    </source>
</evidence>
<dbReference type="InterPro" id="IPR055936">
    <property type="entry name" value="DUF7514"/>
</dbReference>
<dbReference type="Proteomes" id="UP000664203">
    <property type="component" value="Unassembled WGS sequence"/>
</dbReference>
<protein>
    <recommendedName>
        <fullName evidence="2">DUF7514 domain-containing protein</fullName>
    </recommendedName>
</protein>
<dbReference type="Pfam" id="PF24355">
    <property type="entry name" value="DUF7514"/>
    <property type="match status" value="1"/>
</dbReference>
<evidence type="ECO:0000259" key="2">
    <source>
        <dbReference type="Pfam" id="PF24355"/>
    </source>
</evidence>
<feature type="region of interest" description="Disordered" evidence="1">
    <location>
        <begin position="380"/>
        <end position="682"/>
    </location>
</feature>
<feature type="compositionally biased region" description="Basic and acidic residues" evidence="1">
    <location>
        <begin position="606"/>
        <end position="653"/>
    </location>
</feature>
<feature type="compositionally biased region" description="Basic and acidic residues" evidence="1">
    <location>
        <begin position="496"/>
        <end position="508"/>
    </location>
</feature>
<feature type="compositionally biased region" description="Polar residues" evidence="1">
    <location>
        <begin position="125"/>
        <end position="135"/>
    </location>
</feature>
<comment type="caution">
    <text evidence="3">The sequence shown here is derived from an EMBL/GenBank/DDBJ whole genome shotgun (WGS) entry which is preliminary data.</text>
</comment>
<dbReference type="OrthoDB" id="5413703at2759"/>
<feature type="compositionally biased region" description="Polar residues" evidence="1">
    <location>
        <begin position="181"/>
        <end position="192"/>
    </location>
</feature>
<reference evidence="3" key="1">
    <citation type="submission" date="2021-03" db="EMBL/GenBank/DDBJ databases">
        <authorList>
            <person name="Tagirdzhanova G."/>
        </authorList>
    </citation>
    <scope>NUCLEOTIDE SEQUENCE</scope>
</reference>
<feature type="domain" description="DUF7514" evidence="2">
    <location>
        <begin position="221"/>
        <end position="383"/>
    </location>
</feature>
<evidence type="ECO:0000313" key="3">
    <source>
        <dbReference type="EMBL" id="CAF9933083.1"/>
    </source>
</evidence>
<dbReference type="PANTHER" id="PTHR39611">
    <property type="entry name" value="HYDROXYPROLINE-RICH GLYCOPROTEIN DZ-HRGP-RELATED"/>
    <property type="match status" value="1"/>
</dbReference>
<sequence>MAYQQPSVEYADHRTQAADNDQFEPLGHRNREASTARRGSVMPEQNRYAPPQKPIDEAVSNAVDRAGAGTSNYVPPELIAQITQNVIKQLQTGGGLDGSTPVPPQNSFSPPPPPSMHQPVPLSPSTASGTSSNMPNRVYTPPSPKKHSEYPSHSSPQSQSGYLPDDLPSPRQEKATHLNPRRSSSPHSQASELSDKPYVRPKGPTRLSTSKEETTLEKIWGQLFDEDGHSTKRLGQFLRGLAVHIIEDYEPRHSIVITPTKMVKYYDAVKLSNELYPWPTVFDDEHSSISRMYRDLECQHHLVQERYDERPDIPGLTPVGFEKWVTLLIQAHPEDEFGRLQKAVLDMPICNPDDRKERFPKELSRRLFPGHEDRRIREKLEDSISEHAAIEIPRRPSREEPPPPRHDSPTHKPSVAEQNYAPQSHRPNVSFDLPPTNSAASSTYMPSQLERERKPYSNIPSESAVDDTHPSMPPPPSNPIERARQPYSALPGGGKQFEDEAKSTKPRAESFVGSAPKPNRSDSSARSRPIPVSNSRPMETPKPEVQHHRAPSNTGRRHRSPSFSRGSTNDFRRSDGDIRGYQPSSYQTPASAPVGVPPVEAVPDENETRRYFEKNARERAERVRRQAEEDARNYGESPRRYDRAGPPPRRDDNSNDEDYIRAGGRQGSGYDYGQSYGGPVYR</sequence>
<feature type="compositionally biased region" description="Polar residues" evidence="1">
    <location>
        <begin position="435"/>
        <end position="446"/>
    </location>
</feature>
<feature type="compositionally biased region" description="Basic and acidic residues" evidence="1">
    <location>
        <begin position="380"/>
        <end position="410"/>
    </location>
</feature>
<organism evidence="3 4">
    <name type="scientific">Alectoria fallacina</name>
    <dbReference type="NCBI Taxonomy" id="1903189"/>
    <lineage>
        <taxon>Eukaryota</taxon>
        <taxon>Fungi</taxon>
        <taxon>Dikarya</taxon>
        <taxon>Ascomycota</taxon>
        <taxon>Pezizomycotina</taxon>
        <taxon>Lecanoromycetes</taxon>
        <taxon>OSLEUM clade</taxon>
        <taxon>Lecanoromycetidae</taxon>
        <taxon>Lecanorales</taxon>
        <taxon>Lecanorineae</taxon>
        <taxon>Parmeliaceae</taxon>
        <taxon>Alectoria</taxon>
    </lineage>
</organism>
<keyword evidence="4" id="KW-1185">Reference proteome</keyword>
<name>A0A8H3IUQ2_9LECA</name>
<feature type="compositionally biased region" description="Low complexity" evidence="1">
    <location>
        <begin position="668"/>
        <end position="682"/>
    </location>
</feature>
<feature type="compositionally biased region" description="Basic and acidic residues" evidence="1">
    <location>
        <begin position="26"/>
        <end position="35"/>
    </location>
</feature>
<dbReference type="PANTHER" id="PTHR39611:SF1">
    <property type="entry name" value="HYDROXYPROLINE-RICH GLYCOPROTEIN DZ-HRGP"/>
    <property type="match status" value="1"/>
</dbReference>
<proteinExistence type="predicted"/>
<gene>
    <name evidence="3" type="ORF">ALECFALPRED_005473</name>
</gene>